<dbReference type="Pfam" id="PF00535">
    <property type="entry name" value="Glycos_transf_2"/>
    <property type="match status" value="1"/>
</dbReference>
<proteinExistence type="predicted"/>
<dbReference type="SUPFAM" id="SSF53448">
    <property type="entry name" value="Nucleotide-diphospho-sugar transferases"/>
    <property type="match status" value="1"/>
</dbReference>
<dbReference type="AlphaFoldDB" id="A0A316GF55"/>
<evidence type="ECO:0000259" key="1">
    <source>
        <dbReference type="Pfam" id="PF00535"/>
    </source>
</evidence>
<dbReference type="InterPro" id="IPR050834">
    <property type="entry name" value="Glycosyltransf_2"/>
</dbReference>
<dbReference type="GO" id="GO:0016740">
    <property type="term" value="F:transferase activity"/>
    <property type="evidence" value="ECO:0007669"/>
    <property type="project" value="UniProtKB-KW"/>
</dbReference>
<reference evidence="2 3" key="1">
    <citation type="submission" date="2018-05" db="EMBL/GenBank/DDBJ databases">
        <title>Genomic Encyclopedia of Type Strains, Phase IV (KMG-IV): sequencing the most valuable type-strain genomes for metagenomic binning, comparative biology and taxonomic classification.</title>
        <authorList>
            <person name="Goeker M."/>
        </authorList>
    </citation>
    <scope>NUCLEOTIDE SEQUENCE [LARGE SCALE GENOMIC DNA]</scope>
    <source>
        <strain evidence="2 3">DSM 16097</strain>
    </source>
</reference>
<evidence type="ECO:0000313" key="2">
    <source>
        <dbReference type="EMBL" id="PWK59643.1"/>
    </source>
</evidence>
<comment type="caution">
    <text evidence="2">The sequence shown here is derived from an EMBL/GenBank/DDBJ whole genome shotgun (WGS) entry which is preliminary data.</text>
</comment>
<feature type="domain" description="Glycosyltransferase 2-like" evidence="1">
    <location>
        <begin position="16"/>
        <end position="137"/>
    </location>
</feature>
<dbReference type="CDD" id="cd00761">
    <property type="entry name" value="Glyco_tranf_GTA_type"/>
    <property type="match status" value="1"/>
</dbReference>
<name>A0A316GF55_9RHOB</name>
<dbReference type="Gene3D" id="3.90.550.10">
    <property type="entry name" value="Spore Coat Polysaccharide Biosynthesis Protein SpsA, Chain A"/>
    <property type="match status" value="1"/>
</dbReference>
<dbReference type="EMBL" id="QGGW01000007">
    <property type="protein sequence ID" value="PWK59643.1"/>
    <property type="molecule type" value="Genomic_DNA"/>
</dbReference>
<sequence>MPGSVDIAAGATPRVSIGMPVYNAAKHLPGAIDSFLAQGFADFELIISDNASTDRTGDIARRYAARDPRIRYVRQPRNIGAAGNFAYVLGEARGDFFQWAAHDDLWRPFWLERAVAALDAEPEIGFAFPSFAIKDQIFGFLDEYDPGIFAFVESRDSRARLLHFLALHFSHKCNIVYSLFRTEFMRQAIQSQGLENDGVLAAVCVGRAKGKVIAGFPFLKRWGLVRSWIRRAVPLSQRREANFRNDVARSVPVLEVAFPWAVSELRVIMEAMRPGHFPKGYRVVDVERLLDHAAVAL</sequence>
<protein>
    <submittedName>
        <fullName evidence="2">Glycosyl transferase family 2</fullName>
    </submittedName>
</protein>
<dbReference type="InterPro" id="IPR001173">
    <property type="entry name" value="Glyco_trans_2-like"/>
</dbReference>
<dbReference type="PANTHER" id="PTHR43685:SF2">
    <property type="entry name" value="GLYCOSYLTRANSFERASE 2-LIKE DOMAIN-CONTAINING PROTEIN"/>
    <property type="match status" value="1"/>
</dbReference>
<evidence type="ECO:0000313" key="3">
    <source>
        <dbReference type="Proteomes" id="UP000245708"/>
    </source>
</evidence>
<accession>A0A316GF55</accession>
<gene>
    <name evidence="2" type="ORF">C7455_107188</name>
</gene>
<dbReference type="InterPro" id="IPR029044">
    <property type="entry name" value="Nucleotide-diphossugar_trans"/>
</dbReference>
<dbReference type="Proteomes" id="UP000245708">
    <property type="component" value="Unassembled WGS sequence"/>
</dbReference>
<keyword evidence="2" id="KW-0808">Transferase</keyword>
<organism evidence="2 3">
    <name type="scientific">Roseicyclus mahoneyensis</name>
    <dbReference type="NCBI Taxonomy" id="164332"/>
    <lineage>
        <taxon>Bacteria</taxon>
        <taxon>Pseudomonadati</taxon>
        <taxon>Pseudomonadota</taxon>
        <taxon>Alphaproteobacteria</taxon>
        <taxon>Rhodobacterales</taxon>
        <taxon>Roseobacteraceae</taxon>
        <taxon>Roseicyclus</taxon>
    </lineage>
</organism>
<keyword evidence="3" id="KW-1185">Reference proteome</keyword>
<dbReference type="PANTHER" id="PTHR43685">
    <property type="entry name" value="GLYCOSYLTRANSFERASE"/>
    <property type="match status" value="1"/>
</dbReference>